<evidence type="ECO:0000259" key="6">
    <source>
        <dbReference type="Pfam" id="PF07669"/>
    </source>
</evidence>
<dbReference type="InterPro" id="IPR002052">
    <property type="entry name" value="DNA_methylase_N6_adenine_CS"/>
</dbReference>
<comment type="catalytic activity">
    <reaction evidence="5">
        <text>a 2'-deoxyadenosine in DNA + S-adenosyl-L-methionine = an N(6)-methyl-2'-deoxyadenosine in DNA + S-adenosyl-L-homocysteine + H(+)</text>
        <dbReference type="Rhea" id="RHEA:15197"/>
        <dbReference type="Rhea" id="RHEA-COMP:12418"/>
        <dbReference type="Rhea" id="RHEA-COMP:12419"/>
        <dbReference type="ChEBI" id="CHEBI:15378"/>
        <dbReference type="ChEBI" id="CHEBI:57856"/>
        <dbReference type="ChEBI" id="CHEBI:59789"/>
        <dbReference type="ChEBI" id="CHEBI:90615"/>
        <dbReference type="ChEBI" id="CHEBI:90616"/>
        <dbReference type="EC" id="2.1.1.72"/>
    </reaction>
</comment>
<accession>A0A235EXA8</accession>
<dbReference type="Proteomes" id="UP000215181">
    <property type="component" value="Unassembled WGS sequence"/>
</dbReference>
<organism evidence="7 8">
    <name type="scientific">Thauera propionica</name>
    <dbReference type="NCBI Taxonomy" id="2019431"/>
    <lineage>
        <taxon>Bacteria</taxon>
        <taxon>Pseudomonadati</taxon>
        <taxon>Pseudomonadota</taxon>
        <taxon>Betaproteobacteria</taxon>
        <taxon>Rhodocyclales</taxon>
        <taxon>Zoogloeaceae</taxon>
        <taxon>Thauera</taxon>
    </lineage>
</organism>
<dbReference type="Pfam" id="PF07669">
    <property type="entry name" value="Eco57I"/>
    <property type="match status" value="1"/>
</dbReference>
<dbReference type="SUPFAM" id="SSF53335">
    <property type="entry name" value="S-adenosyl-L-methionine-dependent methyltransferases"/>
    <property type="match status" value="1"/>
</dbReference>
<reference evidence="7 8" key="1">
    <citation type="submission" date="2017-07" db="EMBL/GenBank/DDBJ databases">
        <title>Thauera sp. KNDSS-Mac4 genome sequence and assembly.</title>
        <authorList>
            <person name="Mayilraj S."/>
        </authorList>
    </citation>
    <scope>NUCLEOTIDE SEQUENCE [LARGE SCALE GENOMIC DNA]</scope>
    <source>
        <strain evidence="7 8">KNDSS-Mac4</strain>
    </source>
</reference>
<dbReference type="Gene3D" id="3.40.50.150">
    <property type="entry name" value="Vaccinia Virus protein VP39"/>
    <property type="match status" value="1"/>
</dbReference>
<evidence type="ECO:0000256" key="1">
    <source>
        <dbReference type="ARBA" id="ARBA00011900"/>
    </source>
</evidence>
<evidence type="ECO:0000256" key="4">
    <source>
        <dbReference type="ARBA" id="ARBA00022691"/>
    </source>
</evidence>
<evidence type="ECO:0000256" key="2">
    <source>
        <dbReference type="ARBA" id="ARBA00022603"/>
    </source>
</evidence>
<dbReference type="PROSITE" id="PS00092">
    <property type="entry name" value="N6_MTASE"/>
    <property type="match status" value="1"/>
</dbReference>
<proteinExistence type="predicted"/>
<keyword evidence="3" id="KW-0808">Transferase</keyword>
<comment type="caution">
    <text evidence="7">The sequence shown here is derived from an EMBL/GenBank/DDBJ whole genome shotgun (WGS) entry which is preliminary data.</text>
</comment>
<dbReference type="GO" id="GO:0003676">
    <property type="term" value="F:nucleic acid binding"/>
    <property type="evidence" value="ECO:0007669"/>
    <property type="project" value="InterPro"/>
</dbReference>
<sequence>MTELSYQLNGTIGRTLSSELRGQLEIAVRAARVAAEAGAQSALLQLGVADEEAPAHLNELQRVLRRRLRAHARVLGDPLGADGSQAVQRLVWESAYEHWHRMLFARFLAERHLLIWEGGVSVTLDECHELAGSSGTALEARSGWELAGRLAERMLLQLFRSDSPVLALRFAPEHQQALERLLAGLPRTVFLASDSLGWAYQFWQGKRKEEVNASQVKVGADELPPVTQLFTEPYMVEYLLHNTIGAVWRANHPELAERLPLRYLVTPSAGESEQPSTSKIGRFGSLKLMDPCCGSGHFLVAALHLLVPMRVVTEGLSVRNAVDAVLSQNLFGVELDSRCVEIAAFALALAAWSYPDEEGRPLGFRPLPELNLACAGRAPSRGRSGSAFSSAPLLGSLLPVQFDSARWEDALAKENSSGAGDAEGEEQFIAAQGFARAVALLRERYDVVVTNPPFLGRGRMCDALREFVEAQFYDARHDLGAVFLEYCLKLAKPEGRVGCVLQQSWLFAGSYGAHRRAILQQSALQSVVNLGEGAFRSADAAGAFPSLLVFESLAPDVDSHISVVDVAIHRTAEEKAAALRSAVPDALPFMQVSGSPDYLVAMTQGGSLPPLSEFATPYVGLQTSDYPRYCRFFWELPVRTADWEYMQESPEETGKLTGLSSLFYWQQGSGDLMSSGLAYIRGQAAWGKKGVAVSRMRQLEAGPYLGNFYNQTTAAIIPHDESLLPAVMAFCSSDEYTEAVHEIDRRICVANAALGRVGFDLPRWQAEAERQFPNGLPALYTEDPTQWLFHGHPAASSDPLQVAVARLLGYRWPTERDDSLELSDATRNWTERCRQLVGHADDDGLVCLPAVRGEKPAHERLLALLIDAWETVTPGSWKASTLDRLLAEADCAGKSLEVWLREKFLEQHAKRFHHRPFIWHVWDGLKDGFGALVNYHKLDARNLERLIHTYLGDWIRIQEAGVASGLDGAPQRLAAAQALKKKLEAILEGEAPYDILVRWKPLAEQPIGWNPGLNDGVRLNIRPWMTAGVLRHNKGPKLNIKWDKDRGKDVESAPWFAVFTDDRINDHHLTLAEKRSART</sequence>
<dbReference type="GO" id="GO:0032259">
    <property type="term" value="P:methylation"/>
    <property type="evidence" value="ECO:0007669"/>
    <property type="project" value="UniProtKB-KW"/>
</dbReference>
<evidence type="ECO:0000256" key="3">
    <source>
        <dbReference type="ARBA" id="ARBA00022679"/>
    </source>
</evidence>
<evidence type="ECO:0000256" key="5">
    <source>
        <dbReference type="ARBA" id="ARBA00047942"/>
    </source>
</evidence>
<evidence type="ECO:0000313" key="7">
    <source>
        <dbReference type="EMBL" id="OYD53676.1"/>
    </source>
</evidence>
<dbReference type="GO" id="GO:0006304">
    <property type="term" value="P:DNA modification"/>
    <property type="evidence" value="ECO:0007669"/>
    <property type="project" value="InterPro"/>
</dbReference>
<dbReference type="EMBL" id="NOIH01000013">
    <property type="protein sequence ID" value="OYD53676.1"/>
    <property type="molecule type" value="Genomic_DNA"/>
</dbReference>
<dbReference type="AlphaFoldDB" id="A0A235EXA8"/>
<dbReference type="RefSeq" id="WP_094268720.1">
    <property type="nucleotide sequence ID" value="NZ_NOIH01000013.1"/>
</dbReference>
<protein>
    <recommendedName>
        <fullName evidence="1">site-specific DNA-methyltransferase (adenine-specific)</fullName>
        <ecNumber evidence="1">2.1.1.72</ecNumber>
    </recommendedName>
</protein>
<name>A0A235EXA8_9RHOO</name>
<keyword evidence="4" id="KW-0949">S-adenosyl-L-methionine</keyword>
<dbReference type="OrthoDB" id="9782445at2"/>
<gene>
    <name evidence="7" type="ORF">CGK74_12075</name>
</gene>
<dbReference type="InterPro" id="IPR050953">
    <property type="entry name" value="N4_N6_ade-DNA_methylase"/>
</dbReference>
<feature type="domain" description="Type II methyltransferase M.TaqI-like" evidence="6">
    <location>
        <begin position="328"/>
        <end position="531"/>
    </location>
</feature>
<dbReference type="InterPro" id="IPR029063">
    <property type="entry name" value="SAM-dependent_MTases_sf"/>
</dbReference>
<dbReference type="EC" id="2.1.1.72" evidence="1"/>
<dbReference type="PANTHER" id="PTHR33841:SF1">
    <property type="entry name" value="DNA METHYLTRANSFERASE A"/>
    <property type="match status" value="1"/>
</dbReference>
<dbReference type="PANTHER" id="PTHR33841">
    <property type="entry name" value="DNA METHYLTRANSFERASE YEEA-RELATED"/>
    <property type="match status" value="1"/>
</dbReference>
<dbReference type="InterPro" id="IPR011639">
    <property type="entry name" value="MethylTrfase_TaqI-like_dom"/>
</dbReference>
<dbReference type="PRINTS" id="PR00507">
    <property type="entry name" value="N12N6MTFRASE"/>
</dbReference>
<keyword evidence="2" id="KW-0489">Methyltransferase</keyword>
<keyword evidence="8" id="KW-1185">Reference proteome</keyword>
<evidence type="ECO:0000313" key="8">
    <source>
        <dbReference type="Proteomes" id="UP000215181"/>
    </source>
</evidence>
<dbReference type="GO" id="GO:0009007">
    <property type="term" value="F:site-specific DNA-methyltransferase (adenine-specific) activity"/>
    <property type="evidence" value="ECO:0007669"/>
    <property type="project" value="UniProtKB-EC"/>
</dbReference>